<evidence type="ECO:0000313" key="1">
    <source>
        <dbReference type="EMBL" id="JAG54005.1"/>
    </source>
</evidence>
<protein>
    <submittedName>
        <fullName evidence="1">Uncharacterized protein</fullName>
    </submittedName>
</protein>
<organism evidence="1">
    <name type="scientific">Lygus hesperus</name>
    <name type="common">Western plant bug</name>
    <dbReference type="NCBI Taxonomy" id="30085"/>
    <lineage>
        <taxon>Eukaryota</taxon>
        <taxon>Metazoa</taxon>
        <taxon>Ecdysozoa</taxon>
        <taxon>Arthropoda</taxon>
        <taxon>Hexapoda</taxon>
        <taxon>Insecta</taxon>
        <taxon>Pterygota</taxon>
        <taxon>Neoptera</taxon>
        <taxon>Paraneoptera</taxon>
        <taxon>Hemiptera</taxon>
        <taxon>Heteroptera</taxon>
        <taxon>Panheteroptera</taxon>
        <taxon>Cimicomorpha</taxon>
        <taxon>Miridae</taxon>
        <taxon>Mirini</taxon>
        <taxon>Lygus</taxon>
    </lineage>
</organism>
<feature type="non-terminal residue" evidence="1">
    <location>
        <position position="1"/>
    </location>
</feature>
<proteinExistence type="predicted"/>
<name>A0A0K8SMJ9_LYGHE</name>
<dbReference type="EMBL" id="GBRD01011819">
    <property type="protein sequence ID" value="JAG54005.1"/>
    <property type="molecule type" value="Transcribed_RNA"/>
</dbReference>
<feature type="non-terminal residue" evidence="1">
    <location>
        <position position="139"/>
    </location>
</feature>
<reference evidence="1" key="1">
    <citation type="submission" date="2014-09" db="EMBL/GenBank/DDBJ databases">
        <authorList>
            <person name="Magalhaes I.L.F."/>
            <person name="Oliveira U."/>
            <person name="Santos F.R."/>
            <person name="Vidigal T.H.D.A."/>
            <person name="Brescovit A.D."/>
            <person name="Santos A.J."/>
        </authorList>
    </citation>
    <scope>NUCLEOTIDE SEQUENCE</scope>
</reference>
<accession>A0A0K8SMJ9</accession>
<sequence length="139" mass="15863">ALERPACPRRVLDREFLRSCDETLTMIDEELFSCSMDNHVATAGVRPLWDDDSTMDNVSTILSETPPSSSSCDDDNLADHHEDIIDRDDDLASDDDVKSVSSDVVAWRREIFQSAFDEFDFDVMDYRGQENQWHSASDH</sequence>
<dbReference type="AlphaFoldDB" id="A0A0K8SMJ9"/>